<protein>
    <submittedName>
        <fullName evidence="1">Uncharacterized protein</fullName>
    </submittedName>
</protein>
<dbReference type="EMBL" id="VGJX01000010">
    <property type="protein sequence ID" value="MBM3273583.1"/>
    <property type="molecule type" value="Genomic_DNA"/>
</dbReference>
<name>A0A937X1K6_9BACT</name>
<reference evidence="1 2" key="1">
    <citation type="submission" date="2019-03" db="EMBL/GenBank/DDBJ databases">
        <title>Lake Tanganyika Metagenome-Assembled Genomes (MAGs).</title>
        <authorList>
            <person name="Tran P."/>
        </authorList>
    </citation>
    <scope>NUCLEOTIDE SEQUENCE [LARGE SCALE GENOMIC DNA]</scope>
    <source>
        <strain evidence="1">K_DeepCast_65m_m2_236</strain>
    </source>
</reference>
<proteinExistence type="predicted"/>
<accession>A0A937X1K6</accession>
<organism evidence="1 2">
    <name type="scientific">Candidatus Tanganyikabacteria bacterium</name>
    <dbReference type="NCBI Taxonomy" id="2961651"/>
    <lineage>
        <taxon>Bacteria</taxon>
        <taxon>Bacillati</taxon>
        <taxon>Candidatus Sericytochromatia</taxon>
        <taxon>Candidatus Tanganyikabacteria</taxon>
    </lineage>
</organism>
<sequence length="84" mass="9517">MGQLIAISRNCEIELDAEGEIRITGDLTPADVYRANRLGIGFRLLLSEAYAGTYADLKTKAERRAWVKWIRKTRQWLPPAARGN</sequence>
<gene>
    <name evidence="1" type="ORF">FJZ00_00415</name>
</gene>
<dbReference type="AlphaFoldDB" id="A0A937X1K6"/>
<evidence type="ECO:0000313" key="1">
    <source>
        <dbReference type="EMBL" id="MBM3273583.1"/>
    </source>
</evidence>
<dbReference type="Proteomes" id="UP000703893">
    <property type="component" value="Unassembled WGS sequence"/>
</dbReference>
<evidence type="ECO:0000313" key="2">
    <source>
        <dbReference type="Proteomes" id="UP000703893"/>
    </source>
</evidence>
<comment type="caution">
    <text evidence="1">The sequence shown here is derived from an EMBL/GenBank/DDBJ whole genome shotgun (WGS) entry which is preliminary data.</text>
</comment>